<dbReference type="GeneID" id="100679091"/>
<feature type="compositionally biased region" description="Polar residues" evidence="1">
    <location>
        <begin position="217"/>
        <end position="242"/>
    </location>
</feature>
<dbReference type="InParanoid" id="A0A7M7Q629"/>
<dbReference type="RefSeq" id="XP_031782444.1">
    <property type="nucleotide sequence ID" value="XM_031926584.2"/>
</dbReference>
<dbReference type="Proteomes" id="UP000002358">
    <property type="component" value="Chromosome 1"/>
</dbReference>
<dbReference type="EnsemblMetazoa" id="XM_031926584">
    <property type="protein sequence ID" value="XP_031782444"/>
    <property type="gene ID" value="LOC100679091"/>
</dbReference>
<dbReference type="AlphaFoldDB" id="A0A7M7Q629"/>
<proteinExistence type="predicted"/>
<organism evidence="2 3">
    <name type="scientific">Nasonia vitripennis</name>
    <name type="common">Parasitic wasp</name>
    <dbReference type="NCBI Taxonomy" id="7425"/>
    <lineage>
        <taxon>Eukaryota</taxon>
        <taxon>Metazoa</taxon>
        <taxon>Ecdysozoa</taxon>
        <taxon>Arthropoda</taxon>
        <taxon>Hexapoda</taxon>
        <taxon>Insecta</taxon>
        <taxon>Pterygota</taxon>
        <taxon>Neoptera</taxon>
        <taxon>Endopterygota</taxon>
        <taxon>Hymenoptera</taxon>
        <taxon>Apocrita</taxon>
        <taxon>Proctotrupomorpha</taxon>
        <taxon>Chalcidoidea</taxon>
        <taxon>Pteromalidae</taxon>
        <taxon>Pteromalinae</taxon>
        <taxon>Nasonia</taxon>
    </lineage>
</organism>
<reference evidence="2" key="1">
    <citation type="submission" date="2021-01" db="UniProtKB">
        <authorList>
            <consortium name="EnsemblMetazoa"/>
        </authorList>
    </citation>
    <scope>IDENTIFICATION</scope>
</reference>
<name>A0A7M7Q629_NASVI</name>
<evidence type="ECO:0000256" key="1">
    <source>
        <dbReference type="SAM" id="MobiDB-lite"/>
    </source>
</evidence>
<keyword evidence="3" id="KW-1185">Reference proteome</keyword>
<accession>A0A7M7Q629</accession>
<evidence type="ECO:0000313" key="3">
    <source>
        <dbReference type="Proteomes" id="UP000002358"/>
    </source>
</evidence>
<feature type="region of interest" description="Disordered" evidence="1">
    <location>
        <begin position="186"/>
        <end position="261"/>
    </location>
</feature>
<protein>
    <submittedName>
        <fullName evidence="2">Uncharacterized protein</fullName>
    </submittedName>
</protein>
<sequence>MQFLFTFINFIQFFQDTNVISVITSNLLFFRMSDNRYSDSDSSSGDDELKEFVLVEFIHRGRKKKCESADIVPSKWLEFDNTRKRCLTKFLESPYGPEDIEMLHTLVKEKADAPENWPVYPVEVRGRASTYERAVEKIGTLEKGGNAFTTDDESASEIKSKMHNAVRQKQLKAQAKLLTEKFLPGNKVTNNYSQKNDKESTSESSCGIQRRVDFAVPSTSGIPSRSTNAHETQQPKEATVSINGLRVGNGLHTDNGLRPAQEPVNNLDAVELELNNDDNNENQELHEPIDNLVRQLNIPIVQLGNYESKSDFETLVLTKLNQITLKLDDIITSLKDVQKKQNDTDTFLMDKSVVQHQGKIKIDFLKKYKLKLPIEDMETFKIFDASLTVGDQFLKADVYIELTSLVDELGCITKSFSAMMKRFIAKDVAVQFTAARKARDPTKEQGAGKFKDTALFQCMSVVMVSASIKRNVLVSNKDLIRGLSSIVCGAKKWE</sequence>
<evidence type="ECO:0000313" key="2">
    <source>
        <dbReference type="EnsemblMetazoa" id="XP_031782444"/>
    </source>
</evidence>
<dbReference type="OrthoDB" id="7701369at2759"/>